<proteinExistence type="predicted"/>
<name>A0AAD6NKU8_DREDA</name>
<gene>
    <name evidence="2" type="ORF">Dda_2528</name>
</gene>
<feature type="region of interest" description="Disordered" evidence="1">
    <location>
        <begin position="18"/>
        <end position="39"/>
    </location>
</feature>
<keyword evidence="3" id="KW-1185">Reference proteome</keyword>
<evidence type="ECO:0000313" key="2">
    <source>
        <dbReference type="EMBL" id="KAJ6261730.1"/>
    </source>
</evidence>
<protein>
    <submittedName>
        <fullName evidence="2">Uncharacterized protein</fullName>
    </submittedName>
</protein>
<reference evidence="2" key="1">
    <citation type="submission" date="2023-01" db="EMBL/GenBank/DDBJ databases">
        <title>The chitinases involved in constricting ring structure development in the nematode-trapping fungus Drechslerella dactyloides.</title>
        <authorList>
            <person name="Wang R."/>
            <person name="Zhang L."/>
            <person name="Tang P."/>
            <person name="Li S."/>
            <person name="Liang L."/>
        </authorList>
    </citation>
    <scope>NUCLEOTIDE SEQUENCE</scope>
    <source>
        <strain evidence="2">YMF1.00031</strain>
    </source>
</reference>
<dbReference type="Proteomes" id="UP001221413">
    <property type="component" value="Unassembled WGS sequence"/>
</dbReference>
<comment type="caution">
    <text evidence="2">The sequence shown here is derived from an EMBL/GenBank/DDBJ whole genome shotgun (WGS) entry which is preliminary data.</text>
</comment>
<sequence>MDTWTACGQEFSSQGCTLESADAERRRRRNAGTSAPFGPSKAAAATLAEHAVHLFWGENSVFKGALEKKLKTLAERVMPECGGWWAECGARARLRSSSRCTGVRMGGFGVVPVEPQGRSHTRQPPYGFFDA</sequence>
<evidence type="ECO:0000256" key="1">
    <source>
        <dbReference type="SAM" id="MobiDB-lite"/>
    </source>
</evidence>
<organism evidence="2 3">
    <name type="scientific">Drechslerella dactyloides</name>
    <name type="common">Nematode-trapping fungus</name>
    <name type="synonym">Arthrobotrys dactyloides</name>
    <dbReference type="NCBI Taxonomy" id="74499"/>
    <lineage>
        <taxon>Eukaryota</taxon>
        <taxon>Fungi</taxon>
        <taxon>Dikarya</taxon>
        <taxon>Ascomycota</taxon>
        <taxon>Pezizomycotina</taxon>
        <taxon>Orbiliomycetes</taxon>
        <taxon>Orbiliales</taxon>
        <taxon>Orbiliaceae</taxon>
        <taxon>Drechslerella</taxon>
    </lineage>
</organism>
<evidence type="ECO:0000313" key="3">
    <source>
        <dbReference type="Proteomes" id="UP001221413"/>
    </source>
</evidence>
<dbReference type="EMBL" id="JAQGDS010000003">
    <property type="protein sequence ID" value="KAJ6261730.1"/>
    <property type="molecule type" value="Genomic_DNA"/>
</dbReference>
<dbReference type="AlphaFoldDB" id="A0AAD6NKU8"/>
<accession>A0AAD6NKU8</accession>